<evidence type="ECO:0000256" key="1">
    <source>
        <dbReference type="SAM" id="SignalP"/>
    </source>
</evidence>
<dbReference type="Pfam" id="PF08309">
    <property type="entry name" value="LVIVD"/>
    <property type="match status" value="1"/>
</dbReference>
<feature type="signal peptide" evidence="1">
    <location>
        <begin position="1"/>
        <end position="37"/>
    </location>
</feature>
<comment type="caution">
    <text evidence="2">The sequence shown here is derived from an EMBL/GenBank/DDBJ whole genome shotgun (WGS) entry which is preliminary data.</text>
</comment>
<gene>
    <name evidence="2" type="ORF">ESA94_02855</name>
</gene>
<organism evidence="2 3">
    <name type="scientific">Lacibacter luteus</name>
    <dbReference type="NCBI Taxonomy" id="2508719"/>
    <lineage>
        <taxon>Bacteria</taxon>
        <taxon>Pseudomonadati</taxon>
        <taxon>Bacteroidota</taxon>
        <taxon>Chitinophagia</taxon>
        <taxon>Chitinophagales</taxon>
        <taxon>Chitinophagaceae</taxon>
        <taxon>Lacibacter</taxon>
    </lineage>
</organism>
<evidence type="ECO:0000313" key="3">
    <source>
        <dbReference type="Proteomes" id="UP000290204"/>
    </source>
</evidence>
<reference evidence="2 3" key="1">
    <citation type="submission" date="2019-01" db="EMBL/GenBank/DDBJ databases">
        <title>Lacibacter sp. strain TTM-7.</title>
        <authorList>
            <person name="Chen W.-M."/>
        </authorList>
    </citation>
    <scope>NUCLEOTIDE SEQUENCE [LARGE SCALE GENOMIC DNA]</scope>
    <source>
        <strain evidence="2 3">TTM-7</strain>
    </source>
</reference>
<name>A0A4Q1CLV1_9BACT</name>
<evidence type="ECO:0000313" key="2">
    <source>
        <dbReference type="EMBL" id="RXK61970.1"/>
    </source>
</evidence>
<dbReference type="AlphaFoldDB" id="A0A4Q1CLV1"/>
<dbReference type="Proteomes" id="UP000290204">
    <property type="component" value="Unassembled WGS sequence"/>
</dbReference>
<evidence type="ECO:0008006" key="4">
    <source>
        <dbReference type="Google" id="ProtNLM"/>
    </source>
</evidence>
<accession>A0A4Q1CLV1</accession>
<keyword evidence="3" id="KW-1185">Reference proteome</keyword>
<sequence>MQRKPRHSNHFCKKILLMKFFLLLIAGALLFSSCDTSSDWRFNSATSGYVPVYAKAVDLENIGVEAAKPVVKPGKVYVIGNLLLQNDVNSGVHFIDVSNPKQPVKLSFLRVPFSTEISVKNNYLYVNNYNDLLVFTVADPANPQLVKRLKNVFPYHNSEYPPVSNTYFECVDPSKGIVVGWKSANLTDPKCRR</sequence>
<dbReference type="EMBL" id="SDHW01000001">
    <property type="protein sequence ID" value="RXK61970.1"/>
    <property type="molecule type" value="Genomic_DNA"/>
</dbReference>
<dbReference type="InterPro" id="IPR013211">
    <property type="entry name" value="LVIVD"/>
</dbReference>
<dbReference type="OrthoDB" id="853480at2"/>
<dbReference type="PROSITE" id="PS51257">
    <property type="entry name" value="PROKAR_LIPOPROTEIN"/>
    <property type="match status" value="1"/>
</dbReference>
<protein>
    <recommendedName>
        <fullName evidence="4">LVIVD repeat-containing protein</fullName>
    </recommendedName>
</protein>
<feature type="chain" id="PRO_5020920991" description="LVIVD repeat-containing protein" evidence="1">
    <location>
        <begin position="38"/>
        <end position="193"/>
    </location>
</feature>
<proteinExistence type="predicted"/>
<keyword evidence="1" id="KW-0732">Signal</keyword>